<dbReference type="SMART" id="SM00267">
    <property type="entry name" value="GGDEF"/>
    <property type="match status" value="1"/>
</dbReference>
<dbReference type="PROSITE" id="PS50883">
    <property type="entry name" value="EAL"/>
    <property type="match status" value="1"/>
</dbReference>
<keyword evidence="7" id="KW-1185">Reference proteome</keyword>
<dbReference type="Pfam" id="PF13426">
    <property type="entry name" value="PAS_9"/>
    <property type="match status" value="1"/>
</dbReference>
<dbReference type="SUPFAM" id="SSF55785">
    <property type="entry name" value="PYP-like sensor domain (PAS domain)"/>
    <property type="match status" value="1"/>
</dbReference>
<dbReference type="InterPro" id="IPR043128">
    <property type="entry name" value="Rev_trsase/Diguanyl_cyclase"/>
</dbReference>
<name>Q1JW04_DESA6</name>
<feature type="region of interest" description="Disordered" evidence="1">
    <location>
        <begin position="462"/>
        <end position="496"/>
    </location>
</feature>
<accession>Q1JW04</accession>
<reference evidence="6" key="1">
    <citation type="submission" date="2006-05" db="EMBL/GenBank/DDBJ databases">
        <title>Annotation of the draft genome assembly of Desulfuromonas acetoxidans DSM 684.</title>
        <authorList>
            <consortium name="US DOE Joint Genome Institute (JGI-ORNL)"/>
            <person name="Larimer F."/>
            <person name="Land M."/>
            <person name="Hauser L."/>
        </authorList>
    </citation>
    <scope>NUCLEOTIDE SEQUENCE [LARGE SCALE GENOMIC DNA]</scope>
    <source>
        <strain evidence="6">DSM 684</strain>
    </source>
</reference>
<feature type="domain" description="EAL" evidence="4">
    <location>
        <begin position="348"/>
        <end position="496"/>
    </location>
</feature>
<dbReference type="PROSITE" id="PS50887">
    <property type="entry name" value="GGDEF"/>
    <property type="match status" value="1"/>
</dbReference>
<evidence type="ECO:0000259" key="2">
    <source>
        <dbReference type="PROSITE" id="PS50112"/>
    </source>
</evidence>
<feature type="compositionally biased region" description="Basic and acidic residues" evidence="1">
    <location>
        <begin position="465"/>
        <end position="478"/>
    </location>
</feature>
<sequence length="496" mass="56639">MLSVASRHLLDQPTSPWTIHLFPFLLGALLPLTIRRYNSRRRSRMLADDSHFLRLYHTAPIMLHSMDDHGKILHVSDHWLRVLGYERHEVLGRSINEFFTEESRRRGRDEIHAKLVISGSVKDVPLQMISKQGVVHEILLSATTHYNVNGAFLCSQVVMVDMTEKQRDEQRIRQLAYEDTLTQLPNRSGLEILLRQALKISQQDNTPLAVFSLDLDHFKQINDTLGSKVGNQVLEQIAQRLKEHINDRQIVARLGGDEFVIVIPDKTSASALRLNADILLKRLSEPLTINHQELFTSVSIGIAIAPQGETDVDTLLGNANQAMYQVKRNGRNDYAFFTRQMSEQALRNLQIETDLRRAVENNELELFYQPQTCSKEGKVTALEALIRWRHPNFGLLSPMQFIPIAETSGQIIQIGHWVFRQACEQAQAWKRPRMGTRYGVPIKYFPHRQFLGPSLFIGQGPNTLHSKETRQLDSRRANSDLGGFTRNPLPSSGNSR</sequence>
<dbReference type="Gene3D" id="3.20.20.450">
    <property type="entry name" value="EAL domain"/>
    <property type="match status" value="1"/>
</dbReference>
<dbReference type="InterPro" id="IPR035965">
    <property type="entry name" value="PAS-like_dom_sf"/>
</dbReference>
<evidence type="ECO:0000313" key="6">
    <source>
        <dbReference type="EMBL" id="EAT14401.1"/>
    </source>
</evidence>
<dbReference type="InterPro" id="IPR052155">
    <property type="entry name" value="Biofilm_reg_signaling"/>
</dbReference>
<dbReference type="InterPro" id="IPR029787">
    <property type="entry name" value="Nucleotide_cyclase"/>
</dbReference>
<dbReference type="EMBL" id="AAEW02000028">
    <property type="protein sequence ID" value="EAT14401.1"/>
    <property type="molecule type" value="Genomic_DNA"/>
</dbReference>
<dbReference type="AlphaFoldDB" id="Q1JW04"/>
<dbReference type="InterPro" id="IPR000014">
    <property type="entry name" value="PAS"/>
</dbReference>
<dbReference type="PANTHER" id="PTHR44757:SF2">
    <property type="entry name" value="BIOFILM ARCHITECTURE MAINTENANCE PROTEIN MBAA"/>
    <property type="match status" value="1"/>
</dbReference>
<dbReference type="Proteomes" id="UP000005695">
    <property type="component" value="Unassembled WGS sequence"/>
</dbReference>
<dbReference type="CDD" id="cd01949">
    <property type="entry name" value="GGDEF"/>
    <property type="match status" value="1"/>
</dbReference>
<dbReference type="PROSITE" id="PS50113">
    <property type="entry name" value="PAC"/>
    <property type="match status" value="1"/>
</dbReference>
<gene>
    <name evidence="6" type="ORF">Dace_0162</name>
</gene>
<dbReference type="PANTHER" id="PTHR44757">
    <property type="entry name" value="DIGUANYLATE CYCLASE DGCP"/>
    <property type="match status" value="1"/>
</dbReference>
<protein>
    <submittedName>
        <fullName evidence="6">Diguanylate cyclase/phosphodiesterase with PAS/PAC sensor(S)</fullName>
    </submittedName>
</protein>
<dbReference type="Gene3D" id="3.30.70.270">
    <property type="match status" value="1"/>
</dbReference>
<dbReference type="NCBIfam" id="TIGR00254">
    <property type="entry name" value="GGDEF"/>
    <property type="match status" value="1"/>
</dbReference>
<feature type="domain" description="PAC" evidence="3">
    <location>
        <begin position="122"/>
        <end position="174"/>
    </location>
</feature>
<dbReference type="InterPro" id="IPR035919">
    <property type="entry name" value="EAL_sf"/>
</dbReference>
<dbReference type="Gene3D" id="3.30.450.20">
    <property type="entry name" value="PAS domain"/>
    <property type="match status" value="1"/>
</dbReference>
<feature type="domain" description="PAS" evidence="2">
    <location>
        <begin position="48"/>
        <end position="120"/>
    </location>
</feature>
<proteinExistence type="predicted"/>
<evidence type="ECO:0000259" key="3">
    <source>
        <dbReference type="PROSITE" id="PS50113"/>
    </source>
</evidence>
<dbReference type="Pfam" id="PF00990">
    <property type="entry name" value="GGDEF"/>
    <property type="match status" value="1"/>
</dbReference>
<organism evidence="6 7">
    <name type="scientific">Desulfuromonas acetoxidans (strain DSM 684 / 11070)</name>
    <dbReference type="NCBI Taxonomy" id="281689"/>
    <lineage>
        <taxon>Bacteria</taxon>
        <taxon>Pseudomonadati</taxon>
        <taxon>Thermodesulfobacteriota</taxon>
        <taxon>Desulfuromonadia</taxon>
        <taxon>Desulfuromonadales</taxon>
        <taxon>Desulfuromonadaceae</taxon>
        <taxon>Desulfuromonas</taxon>
    </lineage>
</organism>
<reference evidence="6" key="2">
    <citation type="submission" date="2006-05" db="EMBL/GenBank/DDBJ databases">
        <title>Sequencing of the draft genome and assembly of Desulfuromonas acetoxidans DSM 684.</title>
        <authorList>
            <consortium name="US DOE Joint Genome Institute (JGI-PGF)"/>
            <person name="Copeland A."/>
            <person name="Lucas S."/>
            <person name="Lapidus A."/>
            <person name="Barry K."/>
            <person name="Detter J.C."/>
            <person name="Glavina del Rio T."/>
            <person name="Hammon N."/>
            <person name="Israni S."/>
            <person name="Dalin E."/>
            <person name="Tice H."/>
            <person name="Bruce D."/>
            <person name="Pitluck S."/>
            <person name="Richardson P."/>
        </authorList>
    </citation>
    <scope>NUCLEOTIDE SEQUENCE [LARGE SCALE GENOMIC DNA]</scope>
    <source>
        <strain evidence="6">DSM 684</strain>
    </source>
</reference>
<dbReference type="CDD" id="cd01948">
    <property type="entry name" value="EAL"/>
    <property type="match status" value="1"/>
</dbReference>
<dbReference type="FunFam" id="3.30.70.270:FF:000001">
    <property type="entry name" value="Diguanylate cyclase domain protein"/>
    <property type="match status" value="1"/>
</dbReference>
<dbReference type="InterPro" id="IPR000160">
    <property type="entry name" value="GGDEF_dom"/>
</dbReference>
<evidence type="ECO:0000259" key="5">
    <source>
        <dbReference type="PROSITE" id="PS50887"/>
    </source>
</evidence>
<feature type="non-terminal residue" evidence="6">
    <location>
        <position position="496"/>
    </location>
</feature>
<dbReference type="SUPFAM" id="SSF141868">
    <property type="entry name" value="EAL domain-like"/>
    <property type="match status" value="1"/>
</dbReference>
<comment type="caution">
    <text evidence="6">The sequence shown here is derived from an EMBL/GenBank/DDBJ whole genome shotgun (WGS) entry which is preliminary data.</text>
</comment>
<dbReference type="PROSITE" id="PS50112">
    <property type="entry name" value="PAS"/>
    <property type="match status" value="1"/>
</dbReference>
<dbReference type="SMART" id="SM00091">
    <property type="entry name" value="PAS"/>
    <property type="match status" value="1"/>
</dbReference>
<dbReference type="NCBIfam" id="TIGR00229">
    <property type="entry name" value="sensory_box"/>
    <property type="match status" value="1"/>
</dbReference>
<dbReference type="Pfam" id="PF00563">
    <property type="entry name" value="EAL"/>
    <property type="match status" value="1"/>
</dbReference>
<dbReference type="InterPro" id="IPR001633">
    <property type="entry name" value="EAL_dom"/>
</dbReference>
<dbReference type="InterPro" id="IPR000700">
    <property type="entry name" value="PAS-assoc_C"/>
</dbReference>
<dbReference type="SUPFAM" id="SSF55073">
    <property type="entry name" value="Nucleotide cyclase"/>
    <property type="match status" value="1"/>
</dbReference>
<dbReference type="SMART" id="SM00052">
    <property type="entry name" value="EAL"/>
    <property type="match status" value="1"/>
</dbReference>
<evidence type="ECO:0000256" key="1">
    <source>
        <dbReference type="SAM" id="MobiDB-lite"/>
    </source>
</evidence>
<dbReference type="GO" id="GO:0003824">
    <property type="term" value="F:catalytic activity"/>
    <property type="evidence" value="ECO:0007669"/>
    <property type="project" value="UniProtKB-ARBA"/>
</dbReference>
<evidence type="ECO:0000313" key="7">
    <source>
        <dbReference type="Proteomes" id="UP000005695"/>
    </source>
</evidence>
<evidence type="ECO:0000259" key="4">
    <source>
        <dbReference type="PROSITE" id="PS50883"/>
    </source>
</evidence>
<dbReference type="CDD" id="cd00130">
    <property type="entry name" value="PAS"/>
    <property type="match status" value="1"/>
</dbReference>
<feature type="domain" description="GGDEF" evidence="5">
    <location>
        <begin position="206"/>
        <end position="339"/>
    </location>
</feature>